<proteinExistence type="predicted"/>
<reference evidence="1" key="1">
    <citation type="submission" date="2022-10" db="EMBL/GenBank/DDBJ databases">
        <title>Genome Sequence of Xylaria curta.</title>
        <authorList>
            <person name="Buettner E."/>
        </authorList>
    </citation>
    <scope>NUCLEOTIDE SEQUENCE</scope>
    <source>
        <strain evidence="1">Babe10</strain>
    </source>
</reference>
<evidence type="ECO:0000313" key="1">
    <source>
        <dbReference type="EMBL" id="KAJ2985018.1"/>
    </source>
</evidence>
<accession>A0ACC1P1P4</accession>
<sequence>MPGNRRNGLDYPSNAALRRVYAVLSTEKGHNNLDFVLHCLPPNRMDNALNVSSTVAGALSLAIQIAQLAQTHTSRMANLPRSVNLFVTELVSLKSLLLDIQDALFLQSTTSQPGVITHQTLPDELENIRSELENLHNKLQDAQNHTASLMLKNLIWPFHENETARWSNNLNHCKERINRAILVSGLFLITTLQCTYLTQLPRFSEIKKAVQTTPSELKDLYKDTMERIALQPRGKRLTALKSLSWIFYSKRELSVQELVHALAIQSDEAVPTYEDVVTRQMVLDVCAGLLIIDAKNDSFRFVHHTLYEYFKITHEKWFHKGRLESTRACLTYLRLMSPEKGLTASTLAHPFLHYVAAHWGSHVRDEYDKDFDSLALAAFDNHKGMEMMYVLMEKEQGGVQTIRMFPSPNLAIQLSARLGALPILQLLGEHGHSLKGSDPIGRTALL</sequence>
<keyword evidence="2" id="KW-1185">Reference proteome</keyword>
<organism evidence="1 2">
    <name type="scientific">Xylaria curta</name>
    <dbReference type="NCBI Taxonomy" id="42375"/>
    <lineage>
        <taxon>Eukaryota</taxon>
        <taxon>Fungi</taxon>
        <taxon>Dikarya</taxon>
        <taxon>Ascomycota</taxon>
        <taxon>Pezizomycotina</taxon>
        <taxon>Sordariomycetes</taxon>
        <taxon>Xylariomycetidae</taxon>
        <taxon>Xylariales</taxon>
        <taxon>Xylariaceae</taxon>
        <taxon>Xylaria</taxon>
    </lineage>
</organism>
<name>A0ACC1P1P4_9PEZI</name>
<gene>
    <name evidence="1" type="ORF">NUW58_g5758</name>
</gene>
<protein>
    <submittedName>
        <fullName evidence="1">Uncharacterized protein</fullName>
    </submittedName>
</protein>
<dbReference type="EMBL" id="JAPDGR010001180">
    <property type="protein sequence ID" value="KAJ2985018.1"/>
    <property type="molecule type" value="Genomic_DNA"/>
</dbReference>
<comment type="caution">
    <text evidence="1">The sequence shown here is derived from an EMBL/GenBank/DDBJ whole genome shotgun (WGS) entry which is preliminary data.</text>
</comment>
<evidence type="ECO:0000313" key="2">
    <source>
        <dbReference type="Proteomes" id="UP001143856"/>
    </source>
</evidence>
<dbReference type="Proteomes" id="UP001143856">
    <property type="component" value="Unassembled WGS sequence"/>
</dbReference>